<evidence type="ECO:0000313" key="3">
    <source>
        <dbReference type="EMBL" id="MFB9524532.1"/>
    </source>
</evidence>
<dbReference type="InterPro" id="IPR036366">
    <property type="entry name" value="PGBDSf"/>
</dbReference>
<dbReference type="InterPro" id="IPR036365">
    <property type="entry name" value="PGBD-like_sf"/>
</dbReference>
<protein>
    <submittedName>
        <fullName evidence="3">Peptidoglycan-binding domain-containing protein</fullName>
    </submittedName>
</protein>
<feature type="domain" description="Peptidoglycan binding-like" evidence="2">
    <location>
        <begin position="51"/>
        <end position="99"/>
    </location>
</feature>
<dbReference type="InterPro" id="IPR002477">
    <property type="entry name" value="Peptidoglycan-bd-like"/>
</dbReference>
<dbReference type="EMBL" id="JBHMCR010000022">
    <property type="protein sequence ID" value="MFB9524532.1"/>
    <property type="molecule type" value="Genomic_DNA"/>
</dbReference>
<keyword evidence="4" id="KW-1185">Reference proteome</keyword>
<feature type="chain" id="PRO_5046083638" evidence="1">
    <location>
        <begin position="39"/>
        <end position="152"/>
    </location>
</feature>
<accession>A0ABV5PMT6</accession>
<comment type="caution">
    <text evidence="3">The sequence shown here is derived from an EMBL/GenBank/DDBJ whole genome shotgun (WGS) entry which is preliminary data.</text>
</comment>
<evidence type="ECO:0000259" key="2">
    <source>
        <dbReference type="Pfam" id="PF01471"/>
    </source>
</evidence>
<dbReference type="RefSeq" id="WP_345224700.1">
    <property type="nucleotide sequence ID" value="NZ_BAAAXE010000013.1"/>
</dbReference>
<dbReference type="Proteomes" id="UP001589718">
    <property type="component" value="Unassembled WGS sequence"/>
</dbReference>
<feature type="signal peptide" evidence="1">
    <location>
        <begin position="1"/>
        <end position="38"/>
    </location>
</feature>
<sequence length="152" mass="15912">MTSRGNAMNPTRTRAARLAALLGGVGPALTAMTAPASAADVIKQGREGYEVACVQRGVNIVQNPNVAVDSDFGPATRAAVVRHQKAERISADGQVGPTTGSHLISDVRRIRQNDIRSGGTGVFCPDWLRDCTGSIPHRAGHVPGAGPSRDRH</sequence>
<evidence type="ECO:0000256" key="1">
    <source>
        <dbReference type="SAM" id="SignalP"/>
    </source>
</evidence>
<dbReference type="Pfam" id="PF01471">
    <property type="entry name" value="PG_binding_1"/>
    <property type="match status" value="1"/>
</dbReference>
<organism evidence="3 4">
    <name type="scientific">Streptomyces cremeus</name>
    <dbReference type="NCBI Taxonomy" id="66881"/>
    <lineage>
        <taxon>Bacteria</taxon>
        <taxon>Bacillati</taxon>
        <taxon>Actinomycetota</taxon>
        <taxon>Actinomycetes</taxon>
        <taxon>Kitasatosporales</taxon>
        <taxon>Streptomycetaceae</taxon>
        <taxon>Streptomyces</taxon>
    </lineage>
</organism>
<reference evidence="3 4" key="1">
    <citation type="submission" date="2024-09" db="EMBL/GenBank/DDBJ databases">
        <authorList>
            <person name="Sun Q."/>
            <person name="Mori K."/>
        </authorList>
    </citation>
    <scope>NUCLEOTIDE SEQUENCE [LARGE SCALE GENOMIC DNA]</scope>
    <source>
        <strain evidence="3 4">JCM 4362</strain>
    </source>
</reference>
<keyword evidence="1" id="KW-0732">Signal</keyword>
<dbReference type="SUPFAM" id="SSF47090">
    <property type="entry name" value="PGBD-like"/>
    <property type="match status" value="1"/>
</dbReference>
<evidence type="ECO:0000313" key="4">
    <source>
        <dbReference type="Proteomes" id="UP001589718"/>
    </source>
</evidence>
<gene>
    <name evidence="3" type="ORF">ACFFTU_31810</name>
</gene>
<dbReference type="Gene3D" id="1.10.101.10">
    <property type="entry name" value="PGBD-like superfamily/PGBD"/>
    <property type="match status" value="1"/>
</dbReference>
<name>A0ABV5PMT6_STRCM</name>
<proteinExistence type="predicted"/>